<accession>A0A2V5ISF4</accession>
<organism evidence="3 4">
    <name type="scientific">Arthrobacter psychrolactophilus</name>
    <dbReference type="NCBI Taxonomy" id="92442"/>
    <lineage>
        <taxon>Bacteria</taxon>
        <taxon>Bacillati</taxon>
        <taxon>Actinomycetota</taxon>
        <taxon>Actinomycetes</taxon>
        <taxon>Micrococcales</taxon>
        <taxon>Micrococcaceae</taxon>
        <taxon>Arthrobacter</taxon>
    </lineage>
</organism>
<dbReference type="Proteomes" id="UP000247980">
    <property type="component" value="Unassembled WGS sequence"/>
</dbReference>
<dbReference type="AlphaFoldDB" id="A0A2V5ISF4"/>
<sequence>MPPVEAHPRSPRDLFEGRRHYEIPAFQRPYVWDEESQWAPLWSDVVRVTESYLLNSDRPPIPNHFLGAVVYESKKASSGDVTRHDVIDGQQRMTTLQLLLDAAHQVISEHGHETEAEKLEELILNKASTFKGQVERFKLWPSQADRAAFAHAMDPGEPWDGEHRVIEAHEFFRRETERWLTGVPDDDGIFPPGTEELRADELCSTLEHRLVVVAIDLSGHEDSQLIFETLNDRGTPLLKADLIKNWVFRKGEQVGADVDKWSRTHWADFDTEWWRDEISQGRQSRSRVDIFLQYWLTMRLHDEVKAELVFRVFADYAGSRLTTLNGAEALLTELRKDADTYRGLSELDESTPEGRFRSRVIETMELAATTPVFLWLLSENHSVPRDQLRIALDAIESWVIRRTLLRKTSKDVNRFMVATLKSLRGIESREAGSAIRNFLSEQTAETRYWPSDQEMLSTLPDLKLYGNIRQWRLRVVLGAVEQQLRDQSQRYEVVELPNRLEIEHIMPQGWRTFWDSTPKLTPEEAAQRDRYVNTIGNLTLITKSLNGSLSNRPWTDSEATGLTDGGESGKGKRTLLDAFSLLVLNKEIVQGHDNIWTESDIKERSMHVAEAITAVWPGPSMEIQESAFESARS</sequence>
<feature type="domain" description="GmrSD restriction endonucleases N-terminal" evidence="1">
    <location>
        <begin position="13"/>
        <end position="248"/>
    </location>
</feature>
<gene>
    <name evidence="3" type="ORF">CVS30_05960</name>
</gene>
<dbReference type="EMBL" id="QJVC01000003">
    <property type="protein sequence ID" value="PYI39488.1"/>
    <property type="molecule type" value="Genomic_DNA"/>
</dbReference>
<evidence type="ECO:0000259" key="1">
    <source>
        <dbReference type="Pfam" id="PF03235"/>
    </source>
</evidence>
<comment type="caution">
    <text evidence="3">The sequence shown here is derived from an EMBL/GenBank/DDBJ whole genome shotgun (WGS) entry which is preliminary data.</text>
</comment>
<dbReference type="PANTHER" id="PTHR35149:SF2">
    <property type="entry name" value="DUF262 DOMAIN-CONTAINING PROTEIN"/>
    <property type="match status" value="1"/>
</dbReference>
<protein>
    <recommendedName>
        <fullName evidence="5">DUF262 domain-containing protein</fullName>
    </recommendedName>
</protein>
<keyword evidence="4" id="KW-1185">Reference proteome</keyword>
<proteinExistence type="predicted"/>
<dbReference type="InterPro" id="IPR011089">
    <property type="entry name" value="GmrSD_C"/>
</dbReference>
<evidence type="ECO:0000313" key="4">
    <source>
        <dbReference type="Proteomes" id="UP000247980"/>
    </source>
</evidence>
<dbReference type="Pfam" id="PF03235">
    <property type="entry name" value="GmrSD_N"/>
    <property type="match status" value="1"/>
</dbReference>
<dbReference type="PANTHER" id="PTHR35149">
    <property type="entry name" value="SLL5132 PROTEIN"/>
    <property type="match status" value="1"/>
</dbReference>
<name>A0A2V5ISF4_9MICC</name>
<evidence type="ECO:0000313" key="3">
    <source>
        <dbReference type="EMBL" id="PYI39488.1"/>
    </source>
</evidence>
<evidence type="ECO:0008006" key="5">
    <source>
        <dbReference type="Google" id="ProtNLM"/>
    </source>
</evidence>
<dbReference type="Pfam" id="PF07510">
    <property type="entry name" value="GmrSD_C"/>
    <property type="match status" value="1"/>
</dbReference>
<dbReference type="InterPro" id="IPR004919">
    <property type="entry name" value="GmrSD_N"/>
</dbReference>
<reference evidence="3 4" key="1">
    <citation type="submission" date="2018-05" db="EMBL/GenBank/DDBJ databases">
        <title>Genetic diversity of glacier-inhabiting Cryobacterium bacteria in China and description of Cryobacterium mengkeensis sp. nov. and Arthrobacter glacialis sp. nov.</title>
        <authorList>
            <person name="Liu Q."/>
            <person name="Xin Y.-H."/>
        </authorList>
    </citation>
    <scope>NUCLEOTIDE SEQUENCE [LARGE SCALE GENOMIC DNA]</scope>
    <source>
        <strain evidence="3 4">B7</strain>
    </source>
</reference>
<feature type="domain" description="GmrSD restriction endonucleases C-terminal" evidence="2">
    <location>
        <begin position="449"/>
        <end position="607"/>
    </location>
</feature>
<evidence type="ECO:0000259" key="2">
    <source>
        <dbReference type="Pfam" id="PF07510"/>
    </source>
</evidence>